<evidence type="ECO:0000256" key="1">
    <source>
        <dbReference type="ARBA" id="ARBA00022723"/>
    </source>
</evidence>
<evidence type="ECO:0000256" key="2">
    <source>
        <dbReference type="ARBA" id="ARBA00023239"/>
    </source>
</evidence>
<feature type="region of interest" description="Disordered" evidence="3">
    <location>
        <begin position="320"/>
        <end position="376"/>
    </location>
</feature>
<reference evidence="4 5" key="1">
    <citation type="submission" date="2019-06" db="EMBL/GenBank/DDBJ databases">
        <authorList>
            <person name="Li M."/>
        </authorList>
    </citation>
    <scope>NUCLEOTIDE SEQUENCE [LARGE SCALE GENOMIC DNA]</scope>
    <source>
        <strain evidence="4 5">BGMRC6574</strain>
    </source>
</reference>
<evidence type="ECO:0000313" key="5">
    <source>
        <dbReference type="Proteomes" id="UP000320314"/>
    </source>
</evidence>
<keyword evidence="2" id="KW-0456">Lyase</keyword>
<keyword evidence="1" id="KW-0479">Metal-binding</keyword>
<dbReference type="EMBL" id="VHLH01000004">
    <property type="protein sequence ID" value="TPW31385.1"/>
    <property type="molecule type" value="Genomic_DNA"/>
</dbReference>
<dbReference type="Proteomes" id="UP000320314">
    <property type="component" value="Unassembled WGS sequence"/>
</dbReference>
<dbReference type="RefSeq" id="WP_141165745.1">
    <property type="nucleotide sequence ID" value="NZ_VHLH01000004.1"/>
</dbReference>
<dbReference type="OrthoDB" id="9797895at2"/>
<evidence type="ECO:0000256" key="3">
    <source>
        <dbReference type="SAM" id="MobiDB-lite"/>
    </source>
</evidence>
<dbReference type="AlphaFoldDB" id="A0A506UES0"/>
<dbReference type="CDD" id="cd03416">
    <property type="entry name" value="CbiX_SirB_N"/>
    <property type="match status" value="1"/>
</dbReference>
<organism evidence="4 5">
    <name type="scientific">Pararhizobium mangrovi</name>
    <dbReference type="NCBI Taxonomy" id="2590452"/>
    <lineage>
        <taxon>Bacteria</taxon>
        <taxon>Pseudomonadati</taxon>
        <taxon>Pseudomonadota</taxon>
        <taxon>Alphaproteobacteria</taxon>
        <taxon>Hyphomicrobiales</taxon>
        <taxon>Rhizobiaceae</taxon>
        <taxon>Rhizobium/Agrobacterium group</taxon>
        <taxon>Pararhizobium</taxon>
    </lineage>
</organism>
<dbReference type="GO" id="GO:0016829">
    <property type="term" value="F:lyase activity"/>
    <property type="evidence" value="ECO:0007669"/>
    <property type="project" value="UniProtKB-KW"/>
</dbReference>
<feature type="compositionally biased region" description="Basic residues" evidence="3">
    <location>
        <begin position="335"/>
        <end position="344"/>
    </location>
</feature>
<name>A0A506UES0_9HYPH</name>
<dbReference type="InterPro" id="IPR002762">
    <property type="entry name" value="CbiX-like"/>
</dbReference>
<dbReference type="GO" id="GO:0046872">
    <property type="term" value="F:metal ion binding"/>
    <property type="evidence" value="ECO:0007669"/>
    <property type="project" value="UniProtKB-KW"/>
</dbReference>
<accession>A0A506UES0</accession>
<gene>
    <name evidence="4" type="ORF">FJU11_03590</name>
</gene>
<dbReference type="Pfam" id="PF01903">
    <property type="entry name" value="CbiX"/>
    <property type="match status" value="2"/>
</dbReference>
<keyword evidence="5" id="KW-1185">Reference proteome</keyword>
<dbReference type="PANTHER" id="PTHR33542:SF3">
    <property type="entry name" value="SIROHYDROCHLORIN FERROCHELATASE, CHLOROPLASTIC"/>
    <property type="match status" value="1"/>
</dbReference>
<protein>
    <submittedName>
        <fullName evidence="4">Sirohydrochlorin chelatase</fullName>
    </submittedName>
</protein>
<evidence type="ECO:0000313" key="4">
    <source>
        <dbReference type="EMBL" id="TPW31385.1"/>
    </source>
</evidence>
<dbReference type="Gene3D" id="3.40.50.1400">
    <property type="match status" value="2"/>
</dbReference>
<dbReference type="InterPro" id="IPR050963">
    <property type="entry name" value="Sirohydro_Cobaltochel/CbiX"/>
</dbReference>
<comment type="caution">
    <text evidence="4">The sequence shown here is derived from an EMBL/GenBank/DDBJ whole genome shotgun (WGS) entry which is preliminary data.</text>
</comment>
<dbReference type="PANTHER" id="PTHR33542">
    <property type="entry name" value="SIROHYDROCHLORIN FERROCHELATASE, CHLOROPLASTIC"/>
    <property type="match status" value="1"/>
</dbReference>
<sequence length="376" mass="41247">MVCGHGSRNQNAAREFSKVAEGLRARSTDMPVEYGYLEFCNPVIANGLDSLRKRGVTRVLAVPGMLFAAGHAKNDIPSVLNTYQAQNPGMVIHYGRELGIDVKMIRAAGARIAEAIAEADATDGPVDRHETLLMVVGRGASDPDANSNVAKVMRMLWEGMGFGWAETSYSGVTFPLVEPGLEHATKLGYKRIVVFPYFLFTGVLVKRIYAQTDAVAARHRDIAFVKAGYLNDHPLVLDTFEDRVQEIIDGQALMNCQMCKYREQVLGFEAEVGLAQESHHHHVEGIGGGLENCPCGGDCDASCRDEEFCRKHGLPFTPVHSHAEPNALDGEGGHGHGHHHHGDGHHHDHAHDHHHHPYPQADHPLGPRSMEKKGER</sequence>
<proteinExistence type="predicted"/>
<dbReference type="CDD" id="cd03414">
    <property type="entry name" value="CbiX_SirB_C"/>
    <property type="match status" value="1"/>
</dbReference>
<dbReference type="SUPFAM" id="SSF53800">
    <property type="entry name" value="Chelatase"/>
    <property type="match status" value="1"/>
</dbReference>